<dbReference type="Proteomes" id="UP000194127">
    <property type="component" value="Unassembled WGS sequence"/>
</dbReference>
<evidence type="ECO:0000256" key="4">
    <source>
        <dbReference type="RuleBase" id="RU000363"/>
    </source>
</evidence>
<dbReference type="STRING" id="670580.A0A1X6MTH1"/>
<sequence>MSEYQRVAIVTGAAQGIGRAIALRLADDGIDVALNDVPGNVDNLARVAEEIQAKGRRAITIPGDVSVEVDVKTLVDRTAAALGSVDIMVANAGVAPTSSLVEMNVETWDNTIAVNLRGTMLCYKYAALQMIKQKRGGRILGAQQLSAYCATKFGIRGITQSLGEKKQWTALELAEHNITVNAYCPGVITSAMTTLATDTSYGGRPGATVKAILGIPLDSPEVGPDVIASVVSYLVKPEAHFITGQSIDVNGGAYMG</sequence>
<reference evidence="5 6" key="1">
    <citation type="submission" date="2017-04" db="EMBL/GenBank/DDBJ databases">
        <title>Genome Sequence of the Model Brown-Rot Fungus Postia placenta SB12.</title>
        <authorList>
            <consortium name="DOE Joint Genome Institute"/>
            <person name="Gaskell J."/>
            <person name="Kersten P."/>
            <person name="Larrondo L.F."/>
            <person name="Canessa P."/>
            <person name="Martinez D."/>
            <person name="Hibbett D."/>
            <person name="Schmoll M."/>
            <person name="Kubicek C.P."/>
            <person name="Martinez A.T."/>
            <person name="Yadav J."/>
            <person name="Master E."/>
            <person name="Magnuson J.K."/>
            <person name="James T."/>
            <person name="Yaver D."/>
            <person name="Berka R."/>
            <person name="Labutti K."/>
            <person name="Lipzen A."/>
            <person name="Aerts A."/>
            <person name="Barry K."/>
            <person name="Henrissat B."/>
            <person name="Blanchette R."/>
            <person name="Grigoriev I."/>
            <person name="Cullen D."/>
        </authorList>
    </citation>
    <scope>NUCLEOTIDE SEQUENCE [LARGE SCALE GENOMIC DNA]</scope>
    <source>
        <strain evidence="5 6">MAD-698-R-SB12</strain>
    </source>
</reference>
<dbReference type="Pfam" id="PF00106">
    <property type="entry name" value="adh_short"/>
    <property type="match status" value="1"/>
</dbReference>
<dbReference type="InterPro" id="IPR050259">
    <property type="entry name" value="SDR"/>
</dbReference>
<name>A0A1X6MTH1_9APHY</name>
<evidence type="ECO:0000256" key="3">
    <source>
        <dbReference type="ARBA" id="ARBA00048508"/>
    </source>
</evidence>
<accession>A0A1X6MTH1</accession>
<dbReference type="AlphaFoldDB" id="A0A1X6MTH1"/>
<dbReference type="PANTHER" id="PTHR42879">
    <property type="entry name" value="3-OXOACYL-(ACYL-CARRIER-PROTEIN) REDUCTASE"/>
    <property type="match status" value="1"/>
</dbReference>
<proteinExistence type="inferred from homology"/>
<dbReference type="OrthoDB" id="498125at2759"/>
<dbReference type="SUPFAM" id="SSF51735">
    <property type="entry name" value="NAD(P)-binding Rossmann-fold domains"/>
    <property type="match status" value="1"/>
</dbReference>
<dbReference type="FunFam" id="3.40.50.720:FF:000084">
    <property type="entry name" value="Short-chain dehydrogenase reductase"/>
    <property type="match status" value="1"/>
</dbReference>
<dbReference type="PRINTS" id="PR00080">
    <property type="entry name" value="SDRFAMILY"/>
</dbReference>
<dbReference type="RefSeq" id="XP_024336267.1">
    <property type="nucleotide sequence ID" value="XM_024477103.1"/>
</dbReference>
<organism evidence="5 6">
    <name type="scientific">Postia placenta MAD-698-R-SB12</name>
    <dbReference type="NCBI Taxonomy" id="670580"/>
    <lineage>
        <taxon>Eukaryota</taxon>
        <taxon>Fungi</taxon>
        <taxon>Dikarya</taxon>
        <taxon>Basidiomycota</taxon>
        <taxon>Agaricomycotina</taxon>
        <taxon>Agaricomycetes</taxon>
        <taxon>Polyporales</taxon>
        <taxon>Adustoporiaceae</taxon>
        <taxon>Rhodonia</taxon>
    </lineage>
</organism>
<dbReference type="EMBL" id="KZ110602">
    <property type="protein sequence ID" value="OSX59473.1"/>
    <property type="molecule type" value="Genomic_DNA"/>
</dbReference>
<dbReference type="Gene3D" id="3.40.50.720">
    <property type="entry name" value="NAD(P)-binding Rossmann-like Domain"/>
    <property type="match status" value="1"/>
</dbReference>
<dbReference type="GO" id="GO:0004316">
    <property type="term" value="F:3-oxoacyl-[acyl-carrier-protein] reductase (NADPH) activity"/>
    <property type="evidence" value="ECO:0007669"/>
    <property type="project" value="UniProtKB-EC"/>
</dbReference>
<dbReference type="PRINTS" id="PR00081">
    <property type="entry name" value="GDHRDH"/>
</dbReference>
<gene>
    <name evidence="5" type="ORF">POSPLADRAFT_1035746</name>
</gene>
<dbReference type="PANTHER" id="PTHR42879:SF2">
    <property type="entry name" value="3-OXOACYL-[ACYL-CARRIER-PROTEIN] REDUCTASE FABG"/>
    <property type="match status" value="1"/>
</dbReference>
<comment type="similarity">
    <text evidence="1 4">Belongs to the short-chain dehydrogenases/reductases (SDR) family.</text>
</comment>
<dbReference type="InterPro" id="IPR002347">
    <property type="entry name" value="SDR_fam"/>
</dbReference>
<dbReference type="EC" id="1.1.1.100" evidence="2"/>
<dbReference type="GeneID" id="36322053"/>
<comment type="catalytic activity">
    <reaction evidence="3">
        <text>a (3R)-hydroxyacyl-[ACP] + NADP(+) = a 3-oxoacyl-[ACP] + NADPH + H(+)</text>
        <dbReference type="Rhea" id="RHEA:17397"/>
        <dbReference type="Rhea" id="RHEA-COMP:9916"/>
        <dbReference type="Rhea" id="RHEA-COMP:9945"/>
        <dbReference type="ChEBI" id="CHEBI:15378"/>
        <dbReference type="ChEBI" id="CHEBI:57783"/>
        <dbReference type="ChEBI" id="CHEBI:58349"/>
        <dbReference type="ChEBI" id="CHEBI:78776"/>
        <dbReference type="ChEBI" id="CHEBI:78827"/>
        <dbReference type="EC" id="1.1.1.100"/>
    </reaction>
</comment>
<keyword evidence="6" id="KW-1185">Reference proteome</keyword>
<evidence type="ECO:0000313" key="5">
    <source>
        <dbReference type="EMBL" id="OSX59473.1"/>
    </source>
</evidence>
<protein>
    <recommendedName>
        <fullName evidence="2">3-oxoacyl-[acyl-carrier-protein] reductase</fullName>
        <ecNumber evidence="2">1.1.1.100</ecNumber>
    </recommendedName>
</protein>
<evidence type="ECO:0000313" key="6">
    <source>
        <dbReference type="Proteomes" id="UP000194127"/>
    </source>
</evidence>
<evidence type="ECO:0000256" key="1">
    <source>
        <dbReference type="ARBA" id="ARBA00006484"/>
    </source>
</evidence>
<dbReference type="InterPro" id="IPR036291">
    <property type="entry name" value="NAD(P)-bd_dom_sf"/>
</dbReference>
<evidence type="ECO:0000256" key="2">
    <source>
        <dbReference type="ARBA" id="ARBA00012948"/>
    </source>
</evidence>